<dbReference type="EMBL" id="QOKY01000202">
    <property type="protein sequence ID" value="RMZ52675.1"/>
    <property type="molecule type" value="Genomic_DNA"/>
</dbReference>
<evidence type="ECO:0000256" key="1">
    <source>
        <dbReference type="SAM" id="SignalP"/>
    </source>
</evidence>
<accession>A0A087SGB1</accession>
<dbReference type="OrthoDB" id="10435461at2759"/>
<dbReference type="GeneID" id="23615168"/>
<reference evidence="5" key="2">
    <citation type="journal article" date="2018" name="Algal Res.">
        <title>Characterization of plant carbon substrate utilization by Auxenochlorella protothecoides.</title>
        <authorList>
            <person name="Vogler B.W."/>
            <person name="Starkenburg S.R."/>
            <person name="Sudasinghe N."/>
            <person name="Schambach J.Y."/>
            <person name="Rollin J.A."/>
            <person name="Pattathil S."/>
            <person name="Barry A.N."/>
        </authorList>
    </citation>
    <scope>NUCLEOTIDE SEQUENCE [LARGE SCALE GENOMIC DNA]</scope>
    <source>
        <strain evidence="5">UTEX 25</strain>
    </source>
</reference>
<dbReference type="InterPro" id="IPR002989">
    <property type="entry name" value="Mycobac_pentapep"/>
</dbReference>
<reference evidence="2 4" key="1">
    <citation type="journal article" date="2014" name="BMC Genomics">
        <title>Oil accumulation mechanisms of the oleaginous microalga Chlorella protothecoides revealed through its genome, transcriptomes, and proteomes.</title>
        <authorList>
            <person name="Gao C."/>
            <person name="Wang Y."/>
            <person name="Shen Y."/>
            <person name="Yan D."/>
            <person name="He X."/>
            <person name="Dai J."/>
            <person name="Wu Q."/>
        </authorList>
    </citation>
    <scope>NUCLEOTIDE SEQUENCE [LARGE SCALE GENOMIC DNA]</scope>
    <source>
        <strain evidence="2 4">0710</strain>
    </source>
</reference>
<evidence type="ECO:0000313" key="2">
    <source>
        <dbReference type="EMBL" id="KFM24765.1"/>
    </source>
</evidence>
<dbReference type="RefSeq" id="XP_011397653.1">
    <property type="nucleotide sequence ID" value="XM_011399351.1"/>
</dbReference>
<feature type="chain" id="PRO_5040562492" evidence="1">
    <location>
        <begin position="19"/>
        <end position="213"/>
    </location>
</feature>
<dbReference type="KEGG" id="apro:F751_3777"/>
<keyword evidence="1" id="KW-0732">Signal</keyword>
<dbReference type="Proteomes" id="UP000279271">
    <property type="component" value="Unassembled WGS sequence"/>
</dbReference>
<evidence type="ECO:0000313" key="3">
    <source>
        <dbReference type="EMBL" id="RMZ52675.1"/>
    </source>
</evidence>
<proteinExistence type="predicted"/>
<evidence type="ECO:0000313" key="4">
    <source>
        <dbReference type="Proteomes" id="UP000028924"/>
    </source>
</evidence>
<keyword evidence="4" id="KW-1185">Reference proteome</keyword>
<dbReference type="Pfam" id="PF01469">
    <property type="entry name" value="Pentapeptide_2"/>
    <property type="match status" value="1"/>
</dbReference>
<dbReference type="EMBL" id="KL662110">
    <property type="protein sequence ID" value="KFM24765.1"/>
    <property type="molecule type" value="Genomic_DNA"/>
</dbReference>
<reference evidence="3" key="4">
    <citation type="submission" date="2018-11" db="EMBL/GenBank/DDBJ databases">
        <title>Characterization of plant carbon substrate utilization by Auxenochlorella protothecoides.</title>
        <authorList>
            <person name="Vogler B.W."/>
            <person name="Starkenburg S.R."/>
            <person name="Sudasinghe N."/>
            <person name="Schambach J.Y."/>
            <person name="Rollin J.A."/>
            <person name="Pattathil S."/>
            <person name="Barry A.N."/>
        </authorList>
    </citation>
    <scope>NUCLEOTIDE SEQUENCE [LARGE SCALE GENOMIC DNA]</scope>
    <source>
        <strain evidence="3">UTEX 25</strain>
    </source>
</reference>
<name>A0A087SGB1_AUXPR</name>
<reference evidence="3" key="3">
    <citation type="submission" date="2018-10" db="EMBL/GenBank/DDBJ databases">
        <authorList>
            <person name="Hovde B."/>
            <person name="Zhang X."/>
        </authorList>
    </citation>
    <scope>NUCLEOTIDE SEQUENCE [LARGE SCALE GENOMIC DNA]</scope>
    <source>
        <strain evidence="3">UTEX 25</strain>
    </source>
</reference>
<dbReference type="AlphaFoldDB" id="A0A087SGB1"/>
<organism evidence="2 4">
    <name type="scientific">Auxenochlorella protothecoides</name>
    <name type="common">Green microalga</name>
    <name type="synonym">Chlorella protothecoides</name>
    <dbReference type="NCBI Taxonomy" id="3075"/>
    <lineage>
        <taxon>Eukaryota</taxon>
        <taxon>Viridiplantae</taxon>
        <taxon>Chlorophyta</taxon>
        <taxon>core chlorophytes</taxon>
        <taxon>Trebouxiophyceae</taxon>
        <taxon>Chlorellales</taxon>
        <taxon>Chlorellaceae</taxon>
        <taxon>Auxenochlorella</taxon>
    </lineage>
</organism>
<protein>
    <submittedName>
        <fullName evidence="2">Uncharacterized protein</fullName>
    </submittedName>
</protein>
<evidence type="ECO:0000313" key="5">
    <source>
        <dbReference type="Proteomes" id="UP000279271"/>
    </source>
</evidence>
<gene>
    <name evidence="3" type="ORF">APUTEX25_000794</name>
    <name evidence="2" type="ORF">F751_3777</name>
</gene>
<dbReference type="Proteomes" id="UP000028924">
    <property type="component" value="Unassembled WGS sequence"/>
</dbReference>
<feature type="signal peptide" evidence="1">
    <location>
        <begin position="1"/>
        <end position="18"/>
    </location>
</feature>
<sequence length="213" mass="22434">MMSFGAFLIIALAATASAVEEEFPVLYELEPLYNVLNITGWSSYPDCWIFPQPAITLVYEDATYQIATTADEEDKTKGKLVANAWCQRQGLEKAASFQLSDFSAGTVVRSLQIGSGDICKGTPGKCTGFKFIECVRGTAKAGCGKKLHQLSGTDNNGFGNIGNSNVGNFNNGSANVGDFNLGSANVGSMNTGSADVGSYLTCSACKDAESSKL</sequence>